<dbReference type="EMBL" id="JAGPYM010000011">
    <property type="protein sequence ID" value="KAH6889201.1"/>
    <property type="molecule type" value="Genomic_DNA"/>
</dbReference>
<accession>A0A9P8W467</accession>
<reference evidence="2 3" key="1">
    <citation type="journal article" date="2021" name="Nat. Commun.">
        <title>Genetic determinants of endophytism in the Arabidopsis root mycobiome.</title>
        <authorList>
            <person name="Mesny F."/>
            <person name="Miyauchi S."/>
            <person name="Thiergart T."/>
            <person name="Pickel B."/>
            <person name="Atanasova L."/>
            <person name="Karlsson M."/>
            <person name="Huettel B."/>
            <person name="Barry K.W."/>
            <person name="Haridas S."/>
            <person name="Chen C."/>
            <person name="Bauer D."/>
            <person name="Andreopoulos W."/>
            <person name="Pangilinan J."/>
            <person name="LaButti K."/>
            <person name="Riley R."/>
            <person name="Lipzen A."/>
            <person name="Clum A."/>
            <person name="Drula E."/>
            <person name="Henrissat B."/>
            <person name="Kohler A."/>
            <person name="Grigoriev I.V."/>
            <person name="Martin F.M."/>
            <person name="Hacquard S."/>
        </authorList>
    </citation>
    <scope>NUCLEOTIDE SEQUENCE [LARGE SCALE GENOMIC DNA]</scope>
    <source>
        <strain evidence="2 3">MPI-CAGE-CH-0241</strain>
    </source>
</reference>
<evidence type="ECO:0000256" key="1">
    <source>
        <dbReference type="SAM" id="MobiDB-lite"/>
    </source>
</evidence>
<protein>
    <submittedName>
        <fullName evidence="2">Uncharacterized protein</fullName>
    </submittedName>
</protein>
<sequence length="95" mass="11168">MVSFLFDSFFAFVSLLYFYISTPWCRGSVSQRFREFRSGCEPRYVLRATSEYGPCMCASALQPWGKHRPKSGFNYNRNRSPKIGEWNSGRSRRVF</sequence>
<feature type="region of interest" description="Disordered" evidence="1">
    <location>
        <begin position="72"/>
        <end position="95"/>
    </location>
</feature>
<comment type="caution">
    <text evidence="2">The sequence shown here is derived from an EMBL/GenBank/DDBJ whole genome shotgun (WGS) entry which is preliminary data.</text>
</comment>
<evidence type="ECO:0000313" key="2">
    <source>
        <dbReference type="EMBL" id="KAH6889201.1"/>
    </source>
</evidence>
<name>A0A9P8W467_9HYPO</name>
<keyword evidence="3" id="KW-1185">Reference proteome</keyword>
<dbReference type="AlphaFoldDB" id="A0A9P8W467"/>
<gene>
    <name evidence="2" type="ORF">B0T10DRAFT_487531</name>
</gene>
<dbReference type="Proteomes" id="UP000777438">
    <property type="component" value="Unassembled WGS sequence"/>
</dbReference>
<organism evidence="2 3">
    <name type="scientific">Thelonectria olida</name>
    <dbReference type="NCBI Taxonomy" id="1576542"/>
    <lineage>
        <taxon>Eukaryota</taxon>
        <taxon>Fungi</taxon>
        <taxon>Dikarya</taxon>
        <taxon>Ascomycota</taxon>
        <taxon>Pezizomycotina</taxon>
        <taxon>Sordariomycetes</taxon>
        <taxon>Hypocreomycetidae</taxon>
        <taxon>Hypocreales</taxon>
        <taxon>Nectriaceae</taxon>
        <taxon>Thelonectria</taxon>
    </lineage>
</organism>
<proteinExistence type="predicted"/>
<evidence type="ECO:0000313" key="3">
    <source>
        <dbReference type="Proteomes" id="UP000777438"/>
    </source>
</evidence>